<protein>
    <submittedName>
        <fullName evidence="3">Uncharacterized protein</fullName>
    </submittedName>
</protein>
<feature type="transmembrane region" description="Helical" evidence="2">
    <location>
        <begin position="6"/>
        <end position="24"/>
    </location>
</feature>
<evidence type="ECO:0000256" key="2">
    <source>
        <dbReference type="SAM" id="Phobius"/>
    </source>
</evidence>
<keyword evidence="2" id="KW-1133">Transmembrane helix</keyword>
<organism evidence="3 4">
    <name type="scientific">Actinomadura chibensis</name>
    <dbReference type="NCBI Taxonomy" id="392828"/>
    <lineage>
        <taxon>Bacteria</taxon>
        <taxon>Bacillati</taxon>
        <taxon>Actinomycetota</taxon>
        <taxon>Actinomycetes</taxon>
        <taxon>Streptosporangiales</taxon>
        <taxon>Thermomonosporaceae</taxon>
        <taxon>Actinomadura</taxon>
    </lineage>
</organism>
<evidence type="ECO:0000313" key="4">
    <source>
        <dbReference type="Proteomes" id="UP000323380"/>
    </source>
</evidence>
<dbReference type="AlphaFoldDB" id="A0A5D0N722"/>
<feature type="region of interest" description="Disordered" evidence="1">
    <location>
        <begin position="79"/>
        <end position="101"/>
    </location>
</feature>
<proteinExistence type="predicted"/>
<accession>A0A5D0N722</accession>
<evidence type="ECO:0000256" key="1">
    <source>
        <dbReference type="SAM" id="MobiDB-lite"/>
    </source>
</evidence>
<name>A0A5D0N722_9ACTN</name>
<dbReference type="Proteomes" id="UP000323380">
    <property type="component" value="Unassembled WGS sequence"/>
</dbReference>
<evidence type="ECO:0000313" key="3">
    <source>
        <dbReference type="EMBL" id="TYB40131.1"/>
    </source>
</evidence>
<gene>
    <name evidence="3" type="ORF">FXF69_39775</name>
</gene>
<sequence>MDAVRTGLAAGGGAGAVVGLMLAFRRQRNAELATALGQLDAGERRITELYNAAERLGSDKAPVRLTALYTLERLANDNPDISRPSLTSSAPTCACPIPTSG</sequence>
<dbReference type="EMBL" id="VSFG01000013">
    <property type="protein sequence ID" value="TYB40131.1"/>
    <property type="molecule type" value="Genomic_DNA"/>
</dbReference>
<reference evidence="3 4" key="1">
    <citation type="submission" date="2019-08" db="EMBL/GenBank/DDBJ databases">
        <title>Actinomadura sp. nov. CYP1-5 isolated from mountain soil.</title>
        <authorList>
            <person name="Songsumanus A."/>
            <person name="Kuncharoen N."/>
            <person name="Kudo T."/>
            <person name="Yuki M."/>
            <person name="Igarashi Y."/>
            <person name="Tanasupawat S."/>
        </authorList>
    </citation>
    <scope>NUCLEOTIDE SEQUENCE [LARGE SCALE GENOMIC DNA]</scope>
    <source>
        <strain evidence="3 4">JCM 14158</strain>
    </source>
</reference>
<dbReference type="RefSeq" id="WP_067891586.1">
    <property type="nucleotide sequence ID" value="NZ_VSFG01000013.1"/>
</dbReference>
<comment type="caution">
    <text evidence="3">The sequence shown here is derived from an EMBL/GenBank/DDBJ whole genome shotgun (WGS) entry which is preliminary data.</text>
</comment>
<keyword evidence="4" id="KW-1185">Reference proteome</keyword>
<dbReference type="STRING" id="1220554.GCA_001552135_03173"/>
<keyword evidence="2" id="KW-0812">Transmembrane</keyword>
<keyword evidence="2" id="KW-0472">Membrane</keyword>